<gene>
    <name evidence="1" type="ORF">HNR21_000916</name>
</gene>
<name>A0A7W3MUD5_9ACTN</name>
<reference evidence="1 2" key="1">
    <citation type="submission" date="2020-08" db="EMBL/GenBank/DDBJ databases">
        <title>Sequencing the genomes of 1000 actinobacteria strains.</title>
        <authorList>
            <person name="Klenk H.-P."/>
        </authorList>
    </citation>
    <scope>NUCLEOTIDE SEQUENCE [LARGE SCALE GENOMIC DNA]</scope>
    <source>
        <strain evidence="1 2">DSM 45823</strain>
    </source>
</reference>
<evidence type="ECO:0000313" key="1">
    <source>
        <dbReference type="EMBL" id="MBA9002034.1"/>
    </source>
</evidence>
<proteinExistence type="predicted"/>
<organism evidence="1 2">
    <name type="scientific">Thermomonospora cellulosilytica</name>
    <dbReference type="NCBI Taxonomy" id="1411118"/>
    <lineage>
        <taxon>Bacteria</taxon>
        <taxon>Bacillati</taxon>
        <taxon>Actinomycetota</taxon>
        <taxon>Actinomycetes</taxon>
        <taxon>Streptosporangiales</taxon>
        <taxon>Thermomonosporaceae</taxon>
        <taxon>Thermomonospora</taxon>
    </lineage>
</organism>
<keyword evidence="2" id="KW-1185">Reference proteome</keyword>
<dbReference type="RefSeq" id="WP_182704197.1">
    <property type="nucleotide sequence ID" value="NZ_JACJII010000001.1"/>
</dbReference>
<dbReference type="Proteomes" id="UP000539313">
    <property type="component" value="Unassembled WGS sequence"/>
</dbReference>
<sequence length="64" mass="7052">MTNPNDRAADREAERRSAEAIRHISLQLGELTELRGRVAVARAILARGGDRQAALDALDGRFPR</sequence>
<evidence type="ECO:0000313" key="2">
    <source>
        <dbReference type="Proteomes" id="UP000539313"/>
    </source>
</evidence>
<comment type="caution">
    <text evidence="1">The sequence shown here is derived from an EMBL/GenBank/DDBJ whole genome shotgun (WGS) entry which is preliminary data.</text>
</comment>
<dbReference type="EMBL" id="JACJII010000001">
    <property type="protein sequence ID" value="MBA9002034.1"/>
    <property type="molecule type" value="Genomic_DNA"/>
</dbReference>
<protein>
    <submittedName>
        <fullName evidence="1">Uncharacterized protein</fullName>
    </submittedName>
</protein>
<accession>A0A7W3MUD5</accession>
<dbReference type="AlphaFoldDB" id="A0A7W3MUD5"/>